<dbReference type="InterPro" id="IPR035919">
    <property type="entry name" value="EAL_sf"/>
</dbReference>
<sequence length="861" mass="98874">MPAKILIVTDSAVDRLKLQNLLMDYYILTASDGWEAMQEMDDNTDLSLIILDLNLPNMEGYQLLKKLKTEEEYQNLRTIILTDNDKPEHEINGLKMGAADFIRKPINRECLKSRVEIHLELLRIRQLYEEMLFGRDLTLDTILNQVPIGITILHSDKPFGSGIKSIINPVFEQITGRTKEELIKVGWGKITHPDDRDKDRENFEKLKSGKISSYSMEKRYIKPDGSIVWVYMVVARLNLDNTTTNNHICIVQEITKRKEMEKDLWESERSKSVLLANLPGIAYRCDYDREWTMQFVSQGSYELTGYKAESLIGNKELSYNQIIAPEYREAIWLKWEEVLRHRLPFEHEYEIITASGKRKWVLEKAQGIFDELGNVEALEGIIIDISDRKNHELRNQFLLEHDTLTGLHNRRHLEELLEHDAARKENGKRALLNMNLCRLDILTLAYGFNYVQVLFKKISDVLLSMCINNCQLFATYSNRFTFYVKNYYDKNDLIQFCHDIEDILGSTLETEGIGVGIGILEIEEQDMDVKDVKGMLKNVLIASENALNKPDQHFNYVFFDQEMESKILRKRKIKEVLEKIAAGEENYIYLQFQPILDLKANHICSFEALSRIKSNELGIIPPLEFIPIAEETKLIVPIGKRIIFLALSFLNKLKTQGYDSVKISINVSLIQLLTNDFNATLFALLEDMGVDPTNLIIEITESVFSDNFCEINKKLKELKASGIEIAVDDFGTGYSSLARERELNINCLKIDKYFIDELVPLNHNGTITGDIISMAHKLEHYVVAEGVEHEVQKEYLIEHGCDKMQGYLISRPLDEEAALDLLEGVNDVSPAYTIIVKNGAEKNIPKDSSAKKSPKFPGLLP</sequence>
<dbReference type="CDD" id="cd01948">
    <property type="entry name" value="EAL"/>
    <property type="match status" value="1"/>
</dbReference>
<dbReference type="InterPro" id="IPR001610">
    <property type="entry name" value="PAC"/>
</dbReference>
<dbReference type="Pfam" id="PF08447">
    <property type="entry name" value="PAS_3"/>
    <property type="match status" value="2"/>
</dbReference>
<reference evidence="8 9" key="1">
    <citation type="submission" date="2022-08" db="EMBL/GenBank/DDBJ databases">
        <title>Proteogenomics of the novel Dehalobacterium formicoaceticum strain EZ94 highlights a key role of methyltransferases during anaerobic dichloromethane degradation.</title>
        <authorList>
            <person name="Wasmund K."/>
        </authorList>
    </citation>
    <scope>NUCLEOTIDE SEQUENCE [LARGE SCALE GENOMIC DNA]</scope>
    <source>
        <strain evidence="8 9">EZ94</strain>
    </source>
</reference>
<dbReference type="SMART" id="SM00448">
    <property type="entry name" value="REC"/>
    <property type="match status" value="1"/>
</dbReference>
<dbReference type="InterPro" id="IPR013655">
    <property type="entry name" value="PAS_fold_3"/>
</dbReference>
<evidence type="ECO:0000256" key="2">
    <source>
        <dbReference type="ARBA" id="ARBA00024867"/>
    </source>
</evidence>
<comment type="caution">
    <text evidence="8">The sequence shown here is derived from an EMBL/GenBank/DDBJ whole genome shotgun (WGS) entry which is preliminary data.</text>
</comment>
<dbReference type="SMART" id="SM00091">
    <property type="entry name" value="PAS"/>
    <property type="match status" value="2"/>
</dbReference>
<dbReference type="SUPFAM" id="SSF52172">
    <property type="entry name" value="CheY-like"/>
    <property type="match status" value="1"/>
</dbReference>
<dbReference type="InterPro" id="IPR011006">
    <property type="entry name" value="CheY-like_superfamily"/>
</dbReference>
<protein>
    <recommendedName>
        <fullName evidence="1">Stage 0 sporulation protein A homolog</fullName>
    </recommendedName>
</protein>
<dbReference type="SUPFAM" id="SSF141868">
    <property type="entry name" value="EAL domain-like"/>
    <property type="match status" value="1"/>
</dbReference>
<keyword evidence="9" id="KW-1185">Reference proteome</keyword>
<dbReference type="InterPro" id="IPR000014">
    <property type="entry name" value="PAS"/>
</dbReference>
<dbReference type="PROSITE" id="PS50113">
    <property type="entry name" value="PAC"/>
    <property type="match status" value="2"/>
</dbReference>
<dbReference type="Gene3D" id="3.30.450.20">
    <property type="entry name" value="PAS domain"/>
    <property type="match status" value="2"/>
</dbReference>
<dbReference type="InterPro" id="IPR001789">
    <property type="entry name" value="Sig_transdc_resp-reg_receiver"/>
</dbReference>
<gene>
    <name evidence="8" type="ORF">NVS47_02015</name>
</gene>
<proteinExistence type="predicted"/>
<feature type="domain" description="PAS" evidence="5">
    <location>
        <begin position="267"/>
        <end position="342"/>
    </location>
</feature>
<dbReference type="SUPFAM" id="SSF55073">
    <property type="entry name" value="Nucleotide cyclase"/>
    <property type="match status" value="1"/>
</dbReference>
<organism evidence="8 9">
    <name type="scientific">Dehalobacterium formicoaceticum</name>
    <dbReference type="NCBI Taxonomy" id="51515"/>
    <lineage>
        <taxon>Bacteria</taxon>
        <taxon>Bacillati</taxon>
        <taxon>Bacillota</taxon>
        <taxon>Clostridia</taxon>
        <taxon>Eubacteriales</taxon>
        <taxon>Peptococcaceae</taxon>
        <taxon>Dehalobacterium</taxon>
    </lineage>
</organism>
<evidence type="ECO:0000259" key="7">
    <source>
        <dbReference type="PROSITE" id="PS50883"/>
    </source>
</evidence>
<dbReference type="Gene3D" id="3.40.50.2300">
    <property type="match status" value="1"/>
</dbReference>
<keyword evidence="3" id="KW-0597">Phosphoprotein</keyword>
<dbReference type="Pfam" id="PF00990">
    <property type="entry name" value="GGDEF"/>
    <property type="match status" value="1"/>
</dbReference>
<dbReference type="PANTHER" id="PTHR33121">
    <property type="entry name" value="CYCLIC DI-GMP PHOSPHODIESTERASE PDEF"/>
    <property type="match status" value="1"/>
</dbReference>
<feature type="domain" description="Response regulatory" evidence="4">
    <location>
        <begin position="4"/>
        <end position="119"/>
    </location>
</feature>
<dbReference type="PROSITE" id="PS50110">
    <property type="entry name" value="RESPONSE_REGULATORY"/>
    <property type="match status" value="1"/>
</dbReference>
<feature type="modified residue" description="4-aspartylphosphate" evidence="3">
    <location>
        <position position="52"/>
    </location>
</feature>
<dbReference type="InterPro" id="IPR043128">
    <property type="entry name" value="Rev_trsase/Diguanyl_cyclase"/>
</dbReference>
<dbReference type="Gene3D" id="3.30.70.270">
    <property type="match status" value="1"/>
</dbReference>
<dbReference type="Pfam" id="PF00072">
    <property type="entry name" value="Response_reg"/>
    <property type="match status" value="1"/>
</dbReference>
<evidence type="ECO:0000256" key="3">
    <source>
        <dbReference type="PROSITE-ProRule" id="PRU00169"/>
    </source>
</evidence>
<dbReference type="PROSITE" id="PS50883">
    <property type="entry name" value="EAL"/>
    <property type="match status" value="1"/>
</dbReference>
<name>A0ABT1Y291_9FIRM</name>
<dbReference type="InterPro" id="IPR029787">
    <property type="entry name" value="Nucleotide_cyclase"/>
</dbReference>
<dbReference type="SMART" id="SM00267">
    <property type="entry name" value="GGDEF"/>
    <property type="match status" value="1"/>
</dbReference>
<evidence type="ECO:0000259" key="6">
    <source>
        <dbReference type="PROSITE" id="PS50113"/>
    </source>
</evidence>
<comment type="function">
    <text evidence="2">May play the central regulatory role in sporulation. It may be an element of the effector pathway responsible for the activation of sporulation genes in response to nutritional stress. Spo0A may act in concert with spo0H (a sigma factor) to control the expression of some genes that are critical to the sporulation process.</text>
</comment>
<dbReference type="Pfam" id="PF00563">
    <property type="entry name" value="EAL"/>
    <property type="match status" value="1"/>
</dbReference>
<dbReference type="Gene3D" id="3.20.20.450">
    <property type="entry name" value="EAL domain"/>
    <property type="match status" value="1"/>
</dbReference>
<dbReference type="InterPro" id="IPR000160">
    <property type="entry name" value="GGDEF_dom"/>
</dbReference>
<feature type="domain" description="PAS" evidence="5">
    <location>
        <begin position="167"/>
        <end position="210"/>
    </location>
</feature>
<dbReference type="PANTHER" id="PTHR33121:SF70">
    <property type="entry name" value="SIGNALING PROTEIN YKOW"/>
    <property type="match status" value="1"/>
</dbReference>
<dbReference type="PROSITE" id="PS50112">
    <property type="entry name" value="PAS"/>
    <property type="match status" value="2"/>
</dbReference>
<dbReference type="SMART" id="SM00052">
    <property type="entry name" value="EAL"/>
    <property type="match status" value="1"/>
</dbReference>
<evidence type="ECO:0000313" key="8">
    <source>
        <dbReference type="EMBL" id="MCR6544300.1"/>
    </source>
</evidence>
<dbReference type="RefSeq" id="WP_089609787.1">
    <property type="nucleotide sequence ID" value="NZ_CP022121.1"/>
</dbReference>
<dbReference type="NCBIfam" id="TIGR00229">
    <property type="entry name" value="sensory_box"/>
    <property type="match status" value="2"/>
</dbReference>
<dbReference type="EMBL" id="JANPWE010000001">
    <property type="protein sequence ID" value="MCR6544300.1"/>
    <property type="molecule type" value="Genomic_DNA"/>
</dbReference>
<feature type="domain" description="PAC" evidence="6">
    <location>
        <begin position="345"/>
        <end position="397"/>
    </location>
</feature>
<evidence type="ECO:0000259" key="4">
    <source>
        <dbReference type="PROSITE" id="PS50110"/>
    </source>
</evidence>
<dbReference type="Proteomes" id="UP001524944">
    <property type="component" value="Unassembled WGS sequence"/>
</dbReference>
<dbReference type="InterPro" id="IPR001633">
    <property type="entry name" value="EAL_dom"/>
</dbReference>
<dbReference type="SMART" id="SM00086">
    <property type="entry name" value="PAC"/>
    <property type="match status" value="2"/>
</dbReference>
<dbReference type="CDD" id="cd00130">
    <property type="entry name" value="PAS"/>
    <property type="match status" value="2"/>
</dbReference>
<accession>A0ABT1Y291</accession>
<feature type="domain" description="EAL" evidence="7">
    <location>
        <begin position="566"/>
        <end position="826"/>
    </location>
</feature>
<dbReference type="InterPro" id="IPR050706">
    <property type="entry name" value="Cyclic-di-GMP_PDE-like"/>
</dbReference>
<feature type="domain" description="PAC" evidence="6">
    <location>
        <begin position="214"/>
        <end position="266"/>
    </location>
</feature>
<dbReference type="InterPro" id="IPR035965">
    <property type="entry name" value="PAS-like_dom_sf"/>
</dbReference>
<evidence type="ECO:0000256" key="1">
    <source>
        <dbReference type="ARBA" id="ARBA00018672"/>
    </source>
</evidence>
<evidence type="ECO:0000259" key="5">
    <source>
        <dbReference type="PROSITE" id="PS50112"/>
    </source>
</evidence>
<dbReference type="SUPFAM" id="SSF55785">
    <property type="entry name" value="PYP-like sensor domain (PAS domain)"/>
    <property type="match status" value="2"/>
</dbReference>
<dbReference type="InterPro" id="IPR000700">
    <property type="entry name" value="PAS-assoc_C"/>
</dbReference>
<evidence type="ECO:0000313" key="9">
    <source>
        <dbReference type="Proteomes" id="UP001524944"/>
    </source>
</evidence>